<keyword evidence="12" id="KW-1185">Reference proteome</keyword>
<dbReference type="InterPro" id="IPR044888">
    <property type="entry name" value="Mediatior_Med7_sf"/>
</dbReference>
<comment type="function">
    <text evidence="9">Component of the Mediator complex, a coactivator involved in the regulated transcription of nearly all RNA polymerase II-dependent genes. Mediator functions as a bridge to convey information from gene-specific regulatory proteins to the basal RNA polymerase II transcription machinery. Mediator is recruited to promoters by direct interactions with regulatory proteins and serves as a scaffold for the assembly of a functional preinitiation complex with RNA polymerase II and the general transcription factors.</text>
</comment>
<dbReference type="Pfam" id="PF05983">
    <property type="entry name" value="Med7"/>
    <property type="match status" value="1"/>
</dbReference>
<dbReference type="SUPFAM" id="SSF140718">
    <property type="entry name" value="Mediator hinge subcomplex-like"/>
    <property type="match status" value="1"/>
</dbReference>
<dbReference type="Proteomes" id="UP001303473">
    <property type="component" value="Unassembled WGS sequence"/>
</dbReference>
<dbReference type="InterPro" id="IPR009244">
    <property type="entry name" value="Mediatior_Med7"/>
</dbReference>
<evidence type="ECO:0000256" key="6">
    <source>
        <dbReference type="ARBA" id="ARBA00023159"/>
    </source>
</evidence>
<dbReference type="InterPro" id="IPR037212">
    <property type="entry name" value="Med7/Med21-like"/>
</dbReference>
<sequence>MDMEEHDTSKVTALYPDPPPFWKFFTADNIARFDDLKQEYADQHGVDVAQITYVPDLPEELTYLQPPPEPAEAKWKLFSEQQTEELQSLETAGITRLGPLTEVDADGKHIDRAFELKKIAKSLLLNYLELMGVMSLNPQHGAEKLANLKTLFLNFHHILNEYRPHQAREQLIEMMQEQLDSKRAETAAIRAVVDKAKRALDGLGSMEVFHSPQSPQRMAALEAPPL</sequence>
<evidence type="ECO:0000256" key="8">
    <source>
        <dbReference type="ARBA" id="ARBA00023242"/>
    </source>
</evidence>
<evidence type="ECO:0000256" key="5">
    <source>
        <dbReference type="ARBA" id="ARBA00023015"/>
    </source>
</evidence>
<dbReference type="GO" id="GO:0070847">
    <property type="term" value="C:core mediator complex"/>
    <property type="evidence" value="ECO:0007669"/>
    <property type="project" value="TreeGrafter"/>
</dbReference>
<keyword evidence="8 10" id="KW-0539">Nucleus</keyword>
<dbReference type="PANTHER" id="PTHR21428:SF11">
    <property type="entry name" value="MEDIATOR OF RNA POLYMERASE II TRANSCRIPTION SUBUNIT 7"/>
    <property type="match status" value="1"/>
</dbReference>
<comment type="similarity">
    <text evidence="2 10">Belongs to the Mediator complex subunit 7 family.</text>
</comment>
<dbReference type="Gene3D" id="6.10.140.200">
    <property type="match status" value="1"/>
</dbReference>
<protein>
    <recommendedName>
        <fullName evidence="4 10">Mediator of RNA polymerase II transcription subunit 7</fullName>
    </recommendedName>
</protein>
<evidence type="ECO:0000256" key="9">
    <source>
        <dbReference type="ARBA" id="ARBA00025687"/>
    </source>
</evidence>
<keyword evidence="5 10" id="KW-0805">Transcription regulation</keyword>
<comment type="caution">
    <text evidence="11">The sequence shown here is derived from an EMBL/GenBank/DDBJ whole genome shotgun (WGS) entry which is preliminary data.</text>
</comment>
<proteinExistence type="inferred from homology"/>
<evidence type="ECO:0000256" key="2">
    <source>
        <dbReference type="ARBA" id="ARBA00009994"/>
    </source>
</evidence>
<dbReference type="Gene3D" id="6.10.140.1520">
    <property type="match status" value="1"/>
</dbReference>
<comment type="subcellular location">
    <subcellularLocation>
        <location evidence="1 10">Nucleus</location>
    </subcellularLocation>
</comment>
<evidence type="ECO:0000256" key="3">
    <source>
        <dbReference type="ARBA" id="ARBA00011837"/>
    </source>
</evidence>
<dbReference type="EMBL" id="MU853796">
    <property type="protein sequence ID" value="KAK3940456.1"/>
    <property type="molecule type" value="Genomic_DNA"/>
</dbReference>
<dbReference type="GO" id="GO:0016592">
    <property type="term" value="C:mediator complex"/>
    <property type="evidence" value="ECO:0007669"/>
    <property type="project" value="InterPro"/>
</dbReference>
<dbReference type="GO" id="GO:0006357">
    <property type="term" value="P:regulation of transcription by RNA polymerase II"/>
    <property type="evidence" value="ECO:0007669"/>
    <property type="project" value="InterPro"/>
</dbReference>
<evidence type="ECO:0000313" key="12">
    <source>
        <dbReference type="Proteomes" id="UP001303473"/>
    </source>
</evidence>
<name>A0AAN6N784_9PEZI</name>
<feature type="non-terminal residue" evidence="11">
    <location>
        <position position="226"/>
    </location>
</feature>
<gene>
    <name evidence="11" type="ORF">QBC46DRAFT_235682</name>
</gene>
<evidence type="ECO:0000256" key="10">
    <source>
        <dbReference type="RuleBase" id="RU364060"/>
    </source>
</evidence>
<evidence type="ECO:0000256" key="7">
    <source>
        <dbReference type="ARBA" id="ARBA00023163"/>
    </source>
</evidence>
<evidence type="ECO:0000256" key="4">
    <source>
        <dbReference type="ARBA" id="ARBA00020631"/>
    </source>
</evidence>
<organism evidence="11 12">
    <name type="scientific">Diplogelasinospora grovesii</name>
    <dbReference type="NCBI Taxonomy" id="303347"/>
    <lineage>
        <taxon>Eukaryota</taxon>
        <taxon>Fungi</taxon>
        <taxon>Dikarya</taxon>
        <taxon>Ascomycota</taxon>
        <taxon>Pezizomycotina</taxon>
        <taxon>Sordariomycetes</taxon>
        <taxon>Sordariomycetidae</taxon>
        <taxon>Sordariales</taxon>
        <taxon>Diplogelasinosporaceae</taxon>
        <taxon>Diplogelasinospora</taxon>
    </lineage>
</organism>
<keyword evidence="7 10" id="KW-0804">Transcription</keyword>
<keyword evidence="6 10" id="KW-0010">Activator</keyword>
<dbReference type="AlphaFoldDB" id="A0AAN6N784"/>
<dbReference type="GO" id="GO:0003712">
    <property type="term" value="F:transcription coregulator activity"/>
    <property type="evidence" value="ECO:0007669"/>
    <property type="project" value="InterPro"/>
</dbReference>
<comment type="subunit">
    <text evidence="3 10">Component of the Mediator complex.</text>
</comment>
<dbReference type="PANTHER" id="PTHR21428">
    <property type="entry name" value="MEDIATOR OF RNA POLYMERASE II TRANSCRIPTION SUBUNIT 7"/>
    <property type="match status" value="1"/>
</dbReference>
<accession>A0AAN6N784</accession>
<evidence type="ECO:0000313" key="11">
    <source>
        <dbReference type="EMBL" id="KAK3940456.1"/>
    </source>
</evidence>
<evidence type="ECO:0000256" key="1">
    <source>
        <dbReference type="ARBA" id="ARBA00004123"/>
    </source>
</evidence>
<reference evidence="12" key="1">
    <citation type="journal article" date="2023" name="Mol. Phylogenet. Evol.">
        <title>Genome-scale phylogeny and comparative genomics of the fungal order Sordariales.</title>
        <authorList>
            <person name="Hensen N."/>
            <person name="Bonometti L."/>
            <person name="Westerberg I."/>
            <person name="Brannstrom I.O."/>
            <person name="Guillou S."/>
            <person name="Cros-Aarteil S."/>
            <person name="Calhoun S."/>
            <person name="Haridas S."/>
            <person name="Kuo A."/>
            <person name="Mondo S."/>
            <person name="Pangilinan J."/>
            <person name="Riley R."/>
            <person name="LaButti K."/>
            <person name="Andreopoulos B."/>
            <person name="Lipzen A."/>
            <person name="Chen C."/>
            <person name="Yan M."/>
            <person name="Daum C."/>
            <person name="Ng V."/>
            <person name="Clum A."/>
            <person name="Steindorff A."/>
            <person name="Ohm R.A."/>
            <person name="Martin F."/>
            <person name="Silar P."/>
            <person name="Natvig D.O."/>
            <person name="Lalanne C."/>
            <person name="Gautier V."/>
            <person name="Ament-Velasquez S.L."/>
            <person name="Kruys A."/>
            <person name="Hutchinson M.I."/>
            <person name="Powell A.J."/>
            <person name="Barry K."/>
            <person name="Miller A.N."/>
            <person name="Grigoriev I.V."/>
            <person name="Debuchy R."/>
            <person name="Gladieux P."/>
            <person name="Hiltunen Thoren M."/>
            <person name="Johannesson H."/>
        </authorList>
    </citation>
    <scope>NUCLEOTIDE SEQUENCE [LARGE SCALE GENOMIC DNA]</scope>
    <source>
        <strain evidence="12">CBS 340.73</strain>
    </source>
</reference>